<dbReference type="RefSeq" id="WP_272207881.1">
    <property type="nucleotide sequence ID" value="NZ_JAQONC010000019.1"/>
</dbReference>
<accession>A0AAJ1HR55</accession>
<dbReference type="GO" id="GO:0003677">
    <property type="term" value="F:DNA binding"/>
    <property type="evidence" value="ECO:0007669"/>
    <property type="project" value="InterPro"/>
</dbReference>
<dbReference type="AlphaFoldDB" id="A0AAJ1HR55"/>
<organism evidence="2 3">
    <name type="scientific">Limosilactobacillus mucosae</name>
    <name type="common">Lactobacillus mucosae</name>
    <dbReference type="NCBI Taxonomy" id="97478"/>
    <lineage>
        <taxon>Bacteria</taxon>
        <taxon>Bacillati</taxon>
        <taxon>Bacillota</taxon>
        <taxon>Bacilli</taxon>
        <taxon>Lactobacillales</taxon>
        <taxon>Lactobacillaceae</taxon>
        <taxon>Limosilactobacillus</taxon>
    </lineage>
</organism>
<feature type="domain" description="HTH cro/C1-type" evidence="1">
    <location>
        <begin position="13"/>
        <end position="67"/>
    </location>
</feature>
<name>A0AAJ1HR55_LIMMU</name>
<evidence type="ECO:0000313" key="3">
    <source>
        <dbReference type="Proteomes" id="UP001218021"/>
    </source>
</evidence>
<dbReference type="Proteomes" id="UP001218021">
    <property type="component" value="Unassembled WGS sequence"/>
</dbReference>
<protein>
    <submittedName>
        <fullName evidence="2">Helix-turn-helix transcriptional regulator</fullName>
    </submittedName>
</protein>
<reference evidence="2" key="1">
    <citation type="submission" date="2023-01" db="EMBL/GenBank/DDBJ databases">
        <title>Genome analysis of 13 Lactobacillus isolated from gut of wild boar.</title>
        <authorList>
            <person name="Papp P."/>
            <person name="Libisch B."/>
            <person name="Nagy T."/>
            <person name="Olasz F."/>
        </authorList>
    </citation>
    <scope>NUCLEOTIDE SEQUENCE</scope>
    <source>
        <strain evidence="2">F108</strain>
    </source>
</reference>
<dbReference type="Pfam" id="PF01381">
    <property type="entry name" value="HTH_3"/>
    <property type="match status" value="1"/>
</dbReference>
<dbReference type="SMART" id="SM00530">
    <property type="entry name" value="HTH_XRE"/>
    <property type="match status" value="1"/>
</dbReference>
<proteinExistence type="predicted"/>
<dbReference type="EMBL" id="JAQOND010000019">
    <property type="protein sequence ID" value="MDC2827691.1"/>
    <property type="molecule type" value="Genomic_DNA"/>
</dbReference>
<evidence type="ECO:0000313" key="2">
    <source>
        <dbReference type="EMBL" id="MDC2827691.1"/>
    </source>
</evidence>
<dbReference type="SUPFAM" id="SSF47413">
    <property type="entry name" value="lambda repressor-like DNA-binding domains"/>
    <property type="match status" value="1"/>
</dbReference>
<dbReference type="Gene3D" id="1.10.260.40">
    <property type="entry name" value="lambda repressor-like DNA-binding domains"/>
    <property type="match status" value="1"/>
</dbReference>
<evidence type="ECO:0000259" key="1">
    <source>
        <dbReference type="PROSITE" id="PS50943"/>
    </source>
</evidence>
<gene>
    <name evidence="2" type="ORF">PO158_05230</name>
</gene>
<dbReference type="InterPro" id="IPR010982">
    <property type="entry name" value="Lambda_DNA-bd_dom_sf"/>
</dbReference>
<comment type="caution">
    <text evidence="2">The sequence shown here is derived from an EMBL/GenBank/DDBJ whole genome shotgun (WGS) entry which is preliminary data.</text>
</comment>
<dbReference type="InterPro" id="IPR001387">
    <property type="entry name" value="Cro/C1-type_HTH"/>
</dbReference>
<sequence length="71" mass="7829">MPEVLKPDAYKILNNEIKRRGLKANFVAKQIGISPSYLSQVMNGSRNLSSDVAIRASQVLGLPLDIFLNKS</sequence>
<dbReference type="PROSITE" id="PS50943">
    <property type="entry name" value="HTH_CROC1"/>
    <property type="match status" value="1"/>
</dbReference>
<dbReference type="CDD" id="cd00093">
    <property type="entry name" value="HTH_XRE"/>
    <property type="match status" value="1"/>
</dbReference>